<feature type="region of interest" description="Disordered" evidence="17">
    <location>
        <begin position="1020"/>
        <end position="1043"/>
    </location>
</feature>
<comment type="caution">
    <text evidence="19">The sequence shown here is derived from an EMBL/GenBank/DDBJ whole genome shotgun (WGS) entry which is preliminary data.</text>
</comment>
<feature type="compositionally biased region" description="Low complexity" evidence="17">
    <location>
        <begin position="894"/>
        <end position="913"/>
    </location>
</feature>
<comment type="similarity">
    <text evidence="8">Belongs to the sirtuin family. Class IV subfamily.</text>
</comment>
<feature type="compositionally biased region" description="Acidic residues" evidence="17">
    <location>
        <begin position="398"/>
        <end position="417"/>
    </location>
</feature>
<evidence type="ECO:0000259" key="18">
    <source>
        <dbReference type="PROSITE" id="PS50305"/>
    </source>
</evidence>
<evidence type="ECO:0000256" key="13">
    <source>
        <dbReference type="ARBA" id="ARBA00051399"/>
    </source>
</evidence>
<keyword evidence="16" id="KW-0175">Coiled coil</keyword>
<dbReference type="InterPro" id="IPR029035">
    <property type="entry name" value="DHS-like_NAD/FAD-binding_dom"/>
</dbReference>
<keyword evidence="4" id="KW-0808">Transferase</keyword>
<dbReference type="Proteomes" id="UP000828390">
    <property type="component" value="Unassembled WGS sequence"/>
</dbReference>
<accession>A0A9D4M9Z6</accession>
<sequence>MSDKDRSGQVIQKSPISTRKAKKLLYLSEYLLKQESKNNSKKVSRILKKHEHERTESEKEHLANHQDIVKRIRKNREKKKISELRNQETEDNEEELQRKCDQLADILKKSKKTVIYTGAGISTAASIPDYRGPQGVWTLLKKGEEISPQDLSDAEPTLTHMCITELHKKGHVKHVVSQNCDGLHLRSGLPRQTLSEVHGNMFIEICYQCKRHREYLRLFDVTENTGVRRHSTGRKCHFCDGDLKDTIVHFGEKGGLKSPYHWKEAVRAANRCDVILCLGSSLKILKKYSCLWCMERAKHKRPKLVIVNLQWTPKDESATLKINGKCDVVMDRVMRRMGYEVPQYVRTEDPIYQLATPLRPCEEDTTSKKILQCPEPVTSGHEHGISRTPTPSDSSSDSTDETESDNDNCDDDEDDVQNCDVNRMKSVSSQQKSSKRALRKSIKLEIKMDQDSNDDSCGEKSSGERSLSKSQKICNEAKIAMQAKLVNAKINQIHANSGNAASSSQDAKITHLHGELQGICSNMGMEPMMKYDPLKGGPFDPGPTPLHEGKVAYLYMLHKQLEVLKEKQKVLKEQELSKFKTKRLSNEIKSGSESKKSSSFVPNALPDAKCLNLASPTSGACNIMLSVPNLTHDVERIKANIKTLQHEQRILQEQRAQVQRKYADYDHLMKKKHQDEQLRLHQHFLIQEQLLSQTADGMAKKEDMLKLFVYQQQILIAQQNTQLMEVVQSHSREIQELDVALAQKHGELMSETKHLTECQNRLNLSVLQQANVEASNLGPMQSPTKKDFSILSILTDSDTEAQNSNIPSVAALLNTMLTCDSCKFLKNYGVFKKKCQNCQLLKAKNGCATVSSLSSCSPSTSRNVKAKLKKELAEINVETWPIGSGKHSEEKPTSLKSSISTSTSNPSSSQGYSRTDMITMQQLSQASSVKKASSVRKYKTQPSATEPPEKTPKSNTICETPLNSKRNERCSSNVLSHEQMTEEHVLLIRNQCVTKNNSVEQIEKTNQPVSLTALKPVLKPVRSHSQSEIYDSLQEDDTNDRSGFRHIRSLSHSEGTNVGYSDLQLTPARSADDSRDSTTLDALGSGKKRKINKSLSVPGWFGKGLNIKKKRKY</sequence>
<dbReference type="GO" id="GO:0140861">
    <property type="term" value="P:DNA repair-dependent chromatin remodeling"/>
    <property type="evidence" value="ECO:0007669"/>
    <property type="project" value="UniProtKB-ARBA"/>
</dbReference>
<name>A0A9D4M9Z6_DREPO</name>
<proteinExistence type="inferred from homology"/>
<feature type="compositionally biased region" description="Polar residues" evidence="17">
    <location>
        <begin position="953"/>
        <end position="963"/>
    </location>
</feature>
<evidence type="ECO:0000256" key="7">
    <source>
        <dbReference type="ARBA" id="ARBA00023027"/>
    </source>
</evidence>
<comment type="catalytic activity">
    <reaction evidence="13">
        <text>N(6)-propanoyl-L-lysyl-[protein] + NAD(+) + H2O = 3''-O-propanoyl-ADP-D-ribose + nicotinamide + L-lysyl-[protein]</text>
        <dbReference type="Rhea" id="RHEA:23500"/>
        <dbReference type="Rhea" id="RHEA-COMP:9752"/>
        <dbReference type="Rhea" id="RHEA-COMP:13758"/>
        <dbReference type="ChEBI" id="CHEBI:15377"/>
        <dbReference type="ChEBI" id="CHEBI:17154"/>
        <dbReference type="ChEBI" id="CHEBI:29969"/>
        <dbReference type="ChEBI" id="CHEBI:57540"/>
        <dbReference type="ChEBI" id="CHEBI:138019"/>
        <dbReference type="ChEBI" id="CHEBI:145015"/>
    </reaction>
    <physiologicalReaction direction="left-to-right" evidence="13">
        <dbReference type="Rhea" id="RHEA:23501"/>
    </physiologicalReaction>
</comment>
<dbReference type="GO" id="GO:0000785">
    <property type="term" value="C:chromatin"/>
    <property type="evidence" value="ECO:0007669"/>
    <property type="project" value="TreeGrafter"/>
</dbReference>
<organism evidence="19 20">
    <name type="scientific">Dreissena polymorpha</name>
    <name type="common">Zebra mussel</name>
    <name type="synonym">Mytilus polymorpha</name>
    <dbReference type="NCBI Taxonomy" id="45954"/>
    <lineage>
        <taxon>Eukaryota</taxon>
        <taxon>Metazoa</taxon>
        <taxon>Spiralia</taxon>
        <taxon>Lophotrochozoa</taxon>
        <taxon>Mollusca</taxon>
        <taxon>Bivalvia</taxon>
        <taxon>Autobranchia</taxon>
        <taxon>Heteroconchia</taxon>
        <taxon>Euheterodonta</taxon>
        <taxon>Imparidentia</taxon>
        <taxon>Neoheterodontei</taxon>
        <taxon>Myida</taxon>
        <taxon>Dreissenoidea</taxon>
        <taxon>Dreissenidae</taxon>
        <taxon>Dreissena</taxon>
    </lineage>
</organism>
<evidence type="ECO:0000256" key="3">
    <source>
        <dbReference type="ARBA" id="ARBA00022553"/>
    </source>
</evidence>
<feature type="compositionally biased region" description="Basic and acidic residues" evidence="17">
    <location>
        <begin position="457"/>
        <end position="467"/>
    </location>
</feature>
<comment type="catalytic activity">
    <reaction evidence="14">
        <text>N(6)-glutaryl-L-lysyl-[protein] + NAD(+) + H2O = 2''-O-glutaryl-ADP-D-ribose + nicotinamide + L-lysyl-[protein]</text>
        <dbReference type="Rhea" id="RHEA:47664"/>
        <dbReference type="Rhea" id="RHEA-COMP:9752"/>
        <dbReference type="Rhea" id="RHEA-COMP:11875"/>
        <dbReference type="ChEBI" id="CHEBI:15377"/>
        <dbReference type="ChEBI" id="CHEBI:17154"/>
        <dbReference type="ChEBI" id="CHEBI:29969"/>
        <dbReference type="ChEBI" id="CHEBI:57540"/>
        <dbReference type="ChEBI" id="CHEBI:87828"/>
        <dbReference type="ChEBI" id="CHEBI:87829"/>
    </reaction>
    <physiologicalReaction direction="left-to-right" evidence="14">
        <dbReference type="Rhea" id="RHEA:47665"/>
    </physiologicalReaction>
</comment>
<dbReference type="AlphaFoldDB" id="A0A9D4M9Z6"/>
<evidence type="ECO:0000256" key="14">
    <source>
        <dbReference type="ARBA" id="ARBA00052763"/>
    </source>
</evidence>
<dbReference type="EMBL" id="JAIWYP010000002">
    <property type="protein sequence ID" value="KAH3872391.1"/>
    <property type="molecule type" value="Genomic_DNA"/>
</dbReference>
<feature type="region of interest" description="Disordered" evidence="17">
    <location>
        <begin position="35"/>
        <end position="67"/>
    </location>
</feature>
<evidence type="ECO:0000256" key="10">
    <source>
        <dbReference type="ARBA" id="ARBA00043038"/>
    </source>
</evidence>
<dbReference type="GO" id="GO:0005634">
    <property type="term" value="C:nucleus"/>
    <property type="evidence" value="ECO:0007669"/>
    <property type="project" value="TreeGrafter"/>
</dbReference>
<keyword evidence="7" id="KW-0520">NAD</keyword>
<evidence type="ECO:0000256" key="17">
    <source>
        <dbReference type="SAM" id="MobiDB-lite"/>
    </source>
</evidence>
<feature type="binding site" evidence="15">
    <location>
        <position position="209"/>
    </location>
    <ligand>
        <name>Zn(2+)</name>
        <dbReference type="ChEBI" id="CHEBI:29105"/>
    </ligand>
</feature>
<feature type="region of interest" description="Disordered" evidence="17">
    <location>
        <begin position="444"/>
        <end position="469"/>
    </location>
</feature>
<feature type="compositionally biased region" description="Low complexity" evidence="17">
    <location>
        <begin position="388"/>
        <end position="397"/>
    </location>
</feature>
<evidence type="ECO:0000256" key="4">
    <source>
        <dbReference type="ARBA" id="ARBA00022679"/>
    </source>
</evidence>
<evidence type="ECO:0000256" key="8">
    <source>
        <dbReference type="ARBA" id="ARBA00038170"/>
    </source>
</evidence>
<feature type="region of interest" description="Disordered" evidence="17">
    <location>
        <begin position="1066"/>
        <end position="1089"/>
    </location>
</feature>
<feature type="binding site" evidence="15">
    <location>
        <position position="206"/>
    </location>
    <ligand>
        <name>Zn(2+)</name>
        <dbReference type="ChEBI" id="CHEBI:29105"/>
    </ligand>
</feature>
<dbReference type="FunFam" id="3.40.50.1220:FF:000038">
    <property type="entry name" value="NAD-dependent protein deacetylase sirtuin-6 isoform X2"/>
    <property type="match status" value="1"/>
</dbReference>
<feature type="binding site" evidence="15">
    <location>
        <position position="239"/>
    </location>
    <ligand>
        <name>Zn(2+)</name>
        <dbReference type="ChEBI" id="CHEBI:29105"/>
    </ligand>
</feature>
<feature type="region of interest" description="Disordered" evidence="17">
    <location>
        <begin position="372"/>
        <end position="417"/>
    </location>
</feature>
<dbReference type="EC" id="2.3.1.286" evidence="2"/>
<feature type="region of interest" description="Disordered" evidence="17">
    <location>
        <begin position="882"/>
        <end position="963"/>
    </location>
</feature>
<evidence type="ECO:0000256" key="16">
    <source>
        <dbReference type="SAM" id="Coils"/>
    </source>
</evidence>
<evidence type="ECO:0000256" key="11">
    <source>
        <dbReference type="ARBA" id="ARBA00050237"/>
    </source>
</evidence>
<evidence type="ECO:0000256" key="15">
    <source>
        <dbReference type="PROSITE-ProRule" id="PRU00236"/>
    </source>
</evidence>
<feature type="domain" description="Deacetylase sirtuin-type" evidence="18">
    <location>
        <begin position="93"/>
        <end position="340"/>
    </location>
</feature>
<dbReference type="OrthoDB" id="2919105at2759"/>
<keyword evidence="3" id="KW-0597">Phosphoprotein</keyword>
<dbReference type="InterPro" id="IPR050134">
    <property type="entry name" value="NAD-dep_sirtuin_deacylases"/>
</dbReference>
<dbReference type="GO" id="GO:0070403">
    <property type="term" value="F:NAD+ binding"/>
    <property type="evidence" value="ECO:0007669"/>
    <property type="project" value="InterPro"/>
</dbReference>
<evidence type="ECO:0000256" key="2">
    <source>
        <dbReference type="ARBA" id="ARBA00012928"/>
    </source>
</evidence>
<dbReference type="Gene3D" id="2.20.28.200">
    <property type="match status" value="1"/>
</dbReference>
<evidence type="ECO:0000313" key="19">
    <source>
        <dbReference type="EMBL" id="KAH3872391.1"/>
    </source>
</evidence>
<evidence type="ECO:0000256" key="1">
    <source>
        <dbReference type="ARBA" id="ARBA00001947"/>
    </source>
</evidence>
<comment type="catalytic activity">
    <reaction evidence="11">
        <text>N(6)-decanoyl-L-lysyl-[protein] + NAD(+) + H2O = 2''-O-decanoyl-ADP-D-ribose + nicotinamide + L-lysyl-[protein]</text>
        <dbReference type="Rhea" id="RHEA:70631"/>
        <dbReference type="Rhea" id="RHEA-COMP:9752"/>
        <dbReference type="Rhea" id="RHEA-COMP:17932"/>
        <dbReference type="ChEBI" id="CHEBI:15377"/>
        <dbReference type="ChEBI" id="CHEBI:17154"/>
        <dbReference type="ChEBI" id="CHEBI:29969"/>
        <dbReference type="ChEBI" id="CHEBI:57540"/>
        <dbReference type="ChEBI" id="CHEBI:143222"/>
        <dbReference type="ChEBI" id="CHEBI:189688"/>
    </reaction>
    <physiologicalReaction direction="left-to-right" evidence="11">
        <dbReference type="Rhea" id="RHEA:70632"/>
    </physiologicalReaction>
</comment>
<dbReference type="Pfam" id="PF02146">
    <property type="entry name" value="SIR2"/>
    <property type="match status" value="1"/>
</dbReference>
<dbReference type="InterPro" id="IPR026590">
    <property type="entry name" value="Ssirtuin_cat_dom"/>
</dbReference>
<feature type="coiled-coil region" evidence="16">
    <location>
        <begin position="74"/>
        <end position="113"/>
    </location>
</feature>
<feature type="compositionally biased region" description="Basic and acidic residues" evidence="17">
    <location>
        <begin position="50"/>
        <end position="67"/>
    </location>
</feature>
<dbReference type="PROSITE" id="PS50305">
    <property type="entry name" value="SIRTUIN"/>
    <property type="match status" value="1"/>
</dbReference>
<evidence type="ECO:0000256" key="9">
    <source>
        <dbReference type="ARBA" id="ARBA00041832"/>
    </source>
</evidence>
<comment type="catalytic activity">
    <reaction evidence="12">
        <text>N(6)-succinyl-L-lysyl-[protein] + NAD(+) + H2O = 2''-O-succinyl-ADP-D-ribose + nicotinamide + L-lysyl-[protein]</text>
        <dbReference type="Rhea" id="RHEA:47668"/>
        <dbReference type="Rhea" id="RHEA-COMP:9752"/>
        <dbReference type="Rhea" id="RHEA-COMP:11877"/>
        <dbReference type="ChEBI" id="CHEBI:15377"/>
        <dbReference type="ChEBI" id="CHEBI:17154"/>
        <dbReference type="ChEBI" id="CHEBI:29969"/>
        <dbReference type="ChEBI" id="CHEBI:57540"/>
        <dbReference type="ChEBI" id="CHEBI:87830"/>
        <dbReference type="ChEBI" id="CHEBI:87832"/>
    </reaction>
    <physiologicalReaction direction="left-to-right" evidence="12">
        <dbReference type="Rhea" id="RHEA:47669"/>
    </physiologicalReaction>
</comment>
<dbReference type="GO" id="GO:0010468">
    <property type="term" value="P:regulation of gene expression"/>
    <property type="evidence" value="ECO:0007669"/>
    <property type="project" value="UniProtKB-ARBA"/>
</dbReference>
<dbReference type="Gene3D" id="3.40.50.1220">
    <property type="entry name" value="TPP-binding domain"/>
    <property type="match status" value="1"/>
</dbReference>
<reference evidence="19" key="1">
    <citation type="journal article" date="2019" name="bioRxiv">
        <title>The Genome of the Zebra Mussel, Dreissena polymorpha: A Resource for Invasive Species Research.</title>
        <authorList>
            <person name="McCartney M.A."/>
            <person name="Auch B."/>
            <person name="Kono T."/>
            <person name="Mallez S."/>
            <person name="Zhang Y."/>
            <person name="Obille A."/>
            <person name="Becker A."/>
            <person name="Abrahante J.E."/>
            <person name="Garbe J."/>
            <person name="Badalamenti J.P."/>
            <person name="Herman A."/>
            <person name="Mangelson H."/>
            <person name="Liachko I."/>
            <person name="Sullivan S."/>
            <person name="Sone E.D."/>
            <person name="Koren S."/>
            <person name="Silverstein K.A.T."/>
            <person name="Beckman K.B."/>
            <person name="Gohl D.M."/>
        </authorList>
    </citation>
    <scope>NUCLEOTIDE SEQUENCE</scope>
    <source>
        <strain evidence="19">Duluth1</strain>
        <tissue evidence="19">Whole animal</tissue>
    </source>
</reference>
<feature type="compositionally biased region" description="Low complexity" evidence="17">
    <location>
        <begin position="922"/>
        <end position="932"/>
    </location>
</feature>
<feature type="compositionally biased region" description="Basic residues" evidence="17">
    <location>
        <begin position="39"/>
        <end position="49"/>
    </location>
</feature>
<dbReference type="InterPro" id="IPR003000">
    <property type="entry name" value="Sirtuin"/>
</dbReference>
<reference evidence="19" key="2">
    <citation type="submission" date="2020-11" db="EMBL/GenBank/DDBJ databases">
        <authorList>
            <person name="McCartney M.A."/>
            <person name="Auch B."/>
            <person name="Kono T."/>
            <person name="Mallez S."/>
            <person name="Becker A."/>
            <person name="Gohl D.M."/>
            <person name="Silverstein K.A.T."/>
            <person name="Koren S."/>
            <person name="Bechman K.B."/>
            <person name="Herman A."/>
            <person name="Abrahante J.E."/>
            <person name="Garbe J."/>
        </authorList>
    </citation>
    <scope>NUCLEOTIDE SEQUENCE</scope>
    <source>
        <strain evidence="19">Duluth1</strain>
        <tissue evidence="19">Whole animal</tissue>
    </source>
</reference>
<dbReference type="GO" id="GO:0035861">
    <property type="term" value="C:site of double-strand break"/>
    <property type="evidence" value="ECO:0007669"/>
    <property type="project" value="UniProtKB-ARBA"/>
</dbReference>
<feature type="coiled-coil region" evidence="16">
    <location>
        <begin position="627"/>
        <end position="661"/>
    </location>
</feature>
<keyword evidence="20" id="KW-1185">Reference proteome</keyword>
<dbReference type="PANTHER" id="PTHR11085">
    <property type="entry name" value="NAD-DEPENDENT PROTEIN DEACYLASE SIRTUIN-5, MITOCHONDRIAL-RELATED"/>
    <property type="match status" value="1"/>
</dbReference>
<protein>
    <recommendedName>
        <fullName evidence="2">protein acetyllysine N-acetyltransferase</fullName>
        <ecNumber evidence="2">2.3.1.286</ecNumber>
    </recommendedName>
    <alternativeName>
        <fullName evidence="10">Regulatory protein SIR2 homolog 7</fullName>
    </alternativeName>
    <alternativeName>
        <fullName evidence="9">SIR2-like protein 7</fullName>
    </alternativeName>
</protein>
<comment type="cofactor">
    <cofactor evidence="1">
        <name>Zn(2+)</name>
        <dbReference type="ChEBI" id="CHEBI:29105"/>
    </cofactor>
</comment>
<evidence type="ECO:0000256" key="6">
    <source>
        <dbReference type="ARBA" id="ARBA00022833"/>
    </source>
</evidence>
<dbReference type="GO" id="GO:0097372">
    <property type="term" value="F:histone H3K18 deacetylase activity, NAD-dependent"/>
    <property type="evidence" value="ECO:0007669"/>
    <property type="project" value="TreeGrafter"/>
</dbReference>
<evidence type="ECO:0000313" key="20">
    <source>
        <dbReference type="Proteomes" id="UP000828390"/>
    </source>
</evidence>
<keyword evidence="6 15" id="KW-0862">Zinc</keyword>
<keyword evidence="5 15" id="KW-0479">Metal-binding</keyword>
<dbReference type="SUPFAM" id="SSF52467">
    <property type="entry name" value="DHS-like NAD/FAD-binding domain"/>
    <property type="match status" value="1"/>
</dbReference>
<feature type="binding site" evidence="15">
    <location>
        <position position="236"/>
    </location>
    <ligand>
        <name>Zn(2+)</name>
        <dbReference type="ChEBI" id="CHEBI:29105"/>
    </ligand>
</feature>
<dbReference type="PANTHER" id="PTHR11085:SF1">
    <property type="entry name" value="NAD-DEPENDENT PROTEIN DEACETYLASE SIRTUIN-7"/>
    <property type="match status" value="1"/>
</dbReference>
<evidence type="ECO:0000256" key="5">
    <source>
        <dbReference type="ARBA" id="ARBA00022723"/>
    </source>
</evidence>
<feature type="active site" description="Proton acceptor" evidence="15">
    <location>
        <position position="198"/>
    </location>
</feature>
<gene>
    <name evidence="19" type="ORF">DPMN_035607</name>
</gene>
<dbReference type="FunFam" id="2.20.28.200:FF:000002">
    <property type="entry name" value="NAD-dependent deacetylase sirtuin-7"/>
    <property type="match status" value="1"/>
</dbReference>
<evidence type="ECO:0000256" key="12">
    <source>
        <dbReference type="ARBA" id="ARBA00051105"/>
    </source>
</evidence>
<dbReference type="GO" id="GO:0046872">
    <property type="term" value="F:metal ion binding"/>
    <property type="evidence" value="ECO:0007669"/>
    <property type="project" value="UniProtKB-KW"/>
</dbReference>